<keyword evidence="6 14" id="KW-0732">Signal</keyword>
<evidence type="ECO:0000256" key="3">
    <source>
        <dbReference type="ARBA" id="ARBA00022448"/>
    </source>
</evidence>
<dbReference type="GO" id="GO:0015344">
    <property type="term" value="F:siderophore uptake transmembrane transporter activity"/>
    <property type="evidence" value="ECO:0007669"/>
    <property type="project" value="TreeGrafter"/>
</dbReference>
<evidence type="ECO:0000259" key="16">
    <source>
        <dbReference type="Pfam" id="PF07715"/>
    </source>
</evidence>
<feature type="signal peptide" evidence="14">
    <location>
        <begin position="1"/>
        <end position="32"/>
    </location>
</feature>
<feature type="short sequence motif" description="TonB C-terminal box" evidence="12">
    <location>
        <begin position="753"/>
        <end position="770"/>
    </location>
</feature>
<dbReference type="Gene3D" id="2.40.170.20">
    <property type="entry name" value="TonB-dependent receptor, beta-barrel domain"/>
    <property type="match status" value="1"/>
</dbReference>
<dbReference type="Gene3D" id="2.170.130.10">
    <property type="entry name" value="TonB-dependent receptor, plug domain"/>
    <property type="match status" value="1"/>
</dbReference>
<dbReference type="NCBIfam" id="TIGR01785">
    <property type="entry name" value="TonB-hemin"/>
    <property type="match status" value="1"/>
</dbReference>
<comment type="caution">
    <text evidence="17">The sequence shown here is derived from an EMBL/GenBank/DDBJ whole genome shotgun (WGS) entry which is preliminary data.</text>
</comment>
<evidence type="ECO:0000256" key="5">
    <source>
        <dbReference type="ARBA" id="ARBA00022692"/>
    </source>
</evidence>
<evidence type="ECO:0000256" key="14">
    <source>
        <dbReference type="SAM" id="SignalP"/>
    </source>
</evidence>
<dbReference type="Pfam" id="PF07715">
    <property type="entry name" value="Plug"/>
    <property type="match status" value="1"/>
</dbReference>
<proteinExistence type="inferred from homology"/>
<evidence type="ECO:0000256" key="13">
    <source>
        <dbReference type="RuleBase" id="RU003357"/>
    </source>
</evidence>
<dbReference type="PANTHER" id="PTHR30069">
    <property type="entry name" value="TONB-DEPENDENT OUTER MEMBRANE RECEPTOR"/>
    <property type="match status" value="1"/>
</dbReference>
<sequence>MSNVHTGRGSRSHILLAGVSLLLLQSAGIAGAQTASTPAPAKKAEQVKPLLSNEERIVLDRLVVTSARTTGKVLDLPMSVSVIDRETLQRHVVRDIQDMVRYEPGVSVSRTTSLTNPFGQLTGFNIRAMGGNRVQMTVDGSRIQEQIIDGSRDFVDPFNMRSAEIVRGPNSVLQGADALGGAVAFRTLDPDDLLNGSKPWAVEMKTAYDSYDDSFRKQVSAAAESGDFKFLGSFGHLGASEGDFSNSRADGGQWGCPRQAIWPCNKAFPADTDAFNGLMKLQWNPTQDHEVKLTGEWFNRNTTIQQMYESSAALGGYVNTSWQRELEMERYRLAISHDWKVDAPWLDEIKWQISYSPQKRDTYSNQLRTYPTRRQQNIQVRNYGEDFLEADVQANSSFELGGLSHKLTYGFDGDLTNSSYSGYNITNNLTTGTSTTANNQGFNFPEVDTVRADLYLQDEIKLLDDRLTITPGARLAHYSIDPTGDKDYVPLPGFQPKKIDETKLIKRISAMYELNDTYSLYAGYGEGFKMPTSQQLFVSSLSIGSTGLVEVIPNPNLKPELVRSYEVGVRGELDKGYFSLTGFYADYKDFIRSLQPVPGPTERYTSDNVEDVKVWGIEFGGEYEVYDNLFLNASISYQKGTQQISAGAAETAFDGAVPLTAVLGGRYLIPDWNLETELVATFAHGVTERADPNAFKPGGYAVLDAYARWKPTENVDVDFGIQNIFDRRYFPNTIAGNITNVISAPVANANNPEMQVAPGRTFKLGATVRF</sequence>
<gene>
    <name evidence="17" type="ORF">HNQ96_003484</name>
</gene>
<name>A0A8E2BD51_9HYPH</name>
<evidence type="ECO:0000256" key="4">
    <source>
        <dbReference type="ARBA" id="ARBA00022452"/>
    </source>
</evidence>
<evidence type="ECO:0000313" key="18">
    <source>
        <dbReference type="Proteomes" id="UP000532373"/>
    </source>
</evidence>
<dbReference type="Proteomes" id="UP000532373">
    <property type="component" value="Unassembled WGS sequence"/>
</dbReference>
<comment type="subcellular location">
    <subcellularLocation>
        <location evidence="1 11">Cell outer membrane</location>
        <topology evidence="1 11">Multi-pass membrane protein</topology>
    </subcellularLocation>
</comment>
<dbReference type="InterPro" id="IPR036942">
    <property type="entry name" value="Beta-barrel_TonB_sf"/>
</dbReference>
<dbReference type="PROSITE" id="PS52016">
    <property type="entry name" value="TONB_DEPENDENT_REC_3"/>
    <property type="match status" value="1"/>
</dbReference>
<evidence type="ECO:0000256" key="10">
    <source>
        <dbReference type="ARBA" id="ARBA00023237"/>
    </source>
</evidence>
<dbReference type="GO" id="GO:0015232">
    <property type="term" value="F:heme transmembrane transporter activity"/>
    <property type="evidence" value="ECO:0007669"/>
    <property type="project" value="InterPro"/>
</dbReference>
<evidence type="ECO:0000256" key="11">
    <source>
        <dbReference type="PROSITE-ProRule" id="PRU01360"/>
    </source>
</evidence>
<dbReference type="Pfam" id="PF00593">
    <property type="entry name" value="TonB_dep_Rec_b-barrel"/>
    <property type="match status" value="1"/>
</dbReference>
<dbReference type="SUPFAM" id="SSF56935">
    <property type="entry name" value="Porins"/>
    <property type="match status" value="1"/>
</dbReference>
<keyword evidence="8 11" id="KW-0472">Membrane</keyword>
<dbReference type="InterPro" id="IPR010917">
    <property type="entry name" value="TonB_rcpt_CS"/>
</dbReference>
<accession>A0A8E2BD51</accession>
<keyword evidence="7 13" id="KW-0798">TonB box</keyword>
<feature type="domain" description="TonB-dependent receptor plug" evidence="16">
    <location>
        <begin position="73"/>
        <end position="182"/>
    </location>
</feature>
<dbReference type="InterPro" id="IPR012910">
    <property type="entry name" value="Plug_dom"/>
</dbReference>
<dbReference type="InterPro" id="IPR039426">
    <property type="entry name" value="TonB-dep_rcpt-like"/>
</dbReference>
<dbReference type="NCBIfam" id="TIGR01786">
    <property type="entry name" value="TonB-hemlactrns"/>
    <property type="match status" value="1"/>
</dbReference>
<evidence type="ECO:0000256" key="12">
    <source>
        <dbReference type="PROSITE-ProRule" id="PRU10144"/>
    </source>
</evidence>
<keyword evidence="4 11" id="KW-1134">Transmembrane beta strand</keyword>
<keyword evidence="9 17" id="KW-0675">Receptor</keyword>
<dbReference type="InterPro" id="IPR010949">
    <property type="entry name" value="TonB_Hb/transfer/lactofer_rcpt"/>
</dbReference>
<dbReference type="InterPro" id="IPR011276">
    <property type="entry name" value="TonB_haem/Hb_rcpt"/>
</dbReference>
<evidence type="ECO:0000256" key="1">
    <source>
        <dbReference type="ARBA" id="ARBA00004571"/>
    </source>
</evidence>
<evidence type="ECO:0000256" key="9">
    <source>
        <dbReference type="ARBA" id="ARBA00023170"/>
    </source>
</evidence>
<evidence type="ECO:0000256" key="8">
    <source>
        <dbReference type="ARBA" id="ARBA00023136"/>
    </source>
</evidence>
<protein>
    <submittedName>
        <fullName evidence="17">Hemoglobin/transferrin/lactoferrin receptor protein</fullName>
    </submittedName>
</protein>
<dbReference type="AlphaFoldDB" id="A0A8E2BD51"/>
<dbReference type="GO" id="GO:0009279">
    <property type="term" value="C:cell outer membrane"/>
    <property type="evidence" value="ECO:0007669"/>
    <property type="project" value="UniProtKB-SubCell"/>
</dbReference>
<evidence type="ECO:0000259" key="15">
    <source>
        <dbReference type="Pfam" id="PF00593"/>
    </source>
</evidence>
<dbReference type="EMBL" id="JACHGI010000006">
    <property type="protein sequence ID" value="MBB6467603.1"/>
    <property type="molecule type" value="Genomic_DNA"/>
</dbReference>
<organism evidence="17 18">
    <name type="scientific">Aminobacter carboxidus</name>
    <dbReference type="NCBI Taxonomy" id="376165"/>
    <lineage>
        <taxon>Bacteria</taxon>
        <taxon>Pseudomonadati</taxon>
        <taxon>Pseudomonadota</taxon>
        <taxon>Alphaproteobacteria</taxon>
        <taxon>Hyphomicrobiales</taxon>
        <taxon>Phyllobacteriaceae</taxon>
        <taxon>Aminobacter</taxon>
    </lineage>
</organism>
<dbReference type="PANTHER" id="PTHR30069:SF29">
    <property type="entry name" value="HEMOGLOBIN AND HEMOGLOBIN-HAPTOGLOBIN-BINDING PROTEIN 1-RELATED"/>
    <property type="match status" value="1"/>
</dbReference>
<dbReference type="GO" id="GO:0044718">
    <property type="term" value="P:siderophore transmembrane transport"/>
    <property type="evidence" value="ECO:0007669"/>
    <property type="project" value="TreeGrafter"/>
</dbReference>
<feature type="domain" description="TonB-dependent receptor-like beta-barrel" evidence="15">
    <location>
        <begin position="285"/>
        <end position="724"/>
    </location>
</feature>
<dbReference type="PROSITE" id="PS01156">
    <property type="entry name" value="TONB_DEPENDENT_REC_2"/>
    <property type="match status" value="1"/>
</dbReference>
<keyword evidence="3 11" id="KW-0813">Transport</keyword>
<keyword evidence="10 11" id="KW-0998">Cell outer membrane</keyword>
<feature type="chain" id="PRO_5034426353" evidence="14">
    <location>
        <begin position="33"/>
        <end position="770"/>
    </location>
</feature>
<evidence type="ECO:0000313" key="17">
    <source>
        <dbReference type="EMBL" id="MBB6467603.1"/>
    </source>
</evidence>
<dbReference type="InterPro" id="IPR037066">
    <property type="entry name" value="Plug_dom_sf"/>
</dbReference>
<dbReference type="RefSeq" id="WP_184769998.1">
    <property type="nucleotide sequence ID" value="NZ_JACHGI010000006.1"/>
</dbReference>
<evidence type="ECO:0000256" key="2">
    <source>
        <dbReference type="ARBA" id="ARBA00009810"/>
    </source>
</evidence>
<dbReference type="InterPro" id="IPR000531">
    <property type="entry name" value="Beta-barrel_TonB"/>
</dbReference>
<dbReference type="CDD" id="cd01347">
    <property type="entry name" value="ligand_gated_channel"/>
    <property type="match status" value="1"/>
</dbReference>
<comment type="similarity">
    <text evidence="2 11 13">Belongs to the TonB-dependent receptor family.</text>
</comment>
<evidence type="ECO:0000256" key="7">
    <source>
        <dbReference type="ARBA" id="ARBA00023077"/>
    </source>
</evidence>
<keyword evidence="5 11" id="KW-0812">Transmembrane</keyword>
<reference evidence="17 18" key="1">
    <citation type="submission" date="2020-08" db="EMBL/GenBank/DDBJ databases">
        <title>Genomic Encyclopedia of Type Strains, Phase IV (KMG-IV): sequencing the most valuable type-strain genomes for metagenomic binning, comparative biology and taxonomic classification.</title>
        <authorList>
            <person name="Goeker M."/>
        </authorList>
    </citation>
    <scope>NUCLEOTIDE SEQUENCE [LARGE SCALE GENOMIC DNA]</scope>
    <source>
        <strain evidence="17 18">DSM 17454</strain>
    </source>
</reference>
<evidence type="ECO:0000256" key="6">
    <source>
        <dbReference type="ARBA" id="ARBA00022729"/>
    </source>
</evidence>